<dbReference type="InterPro" id="IPR023346">
    <property type="entry name" value="Lysozyme-like_dom_sf"/>
</dbReference>
<dbReference type="SMR" id="A0A081C387"/>
<keyword evidence="4" id="KW-1185">Reference proteome</keyword>
<dbReference type="eggNOG" id="COG0741">
    <property type="taxonomic scope" value="Bacteria"/>
</dbReference>
<dbReference type="CDD" id="cd00254">
    <property type="entry name" value="LT-like"/>
    <property type="match status" value="1"/>
</dbReference>
<name>A0A081C387_VECG1</name>
<dbReference type="Proteomes" id="UP000030661">
    <property type="component" value="Unassembled WGS sequence"/>
</dbReference>
<keyword evidence="3" id="KW-0378">Hydrolase</keyword>
<dbReference type="STRING" id="1499967.U27_06018"/>
<evidence type="ECO:0000259" key="2">
    <source>
        <dbReference type="Pfam" id="PF13511"/>
    </source>
</evidence>
<accession>A0A081C387</accession>
<dbReference type="SUPFAM" id="SSF53955">
    <property type="entry name" value="Lysozyme-like"/>
    <property type="match status" value="1"/>
</dbReference>
<dbReference type="Pfam" id="PF01464">
    <property type="entry name" value="SLT"/>
    <property type="match status" value="1"/>
</dbReference>
<sequence>MIVKEIYRRRFKLLFFLNIGILWTFTIPVSEATEIYKYVKNGVVHYGNQPPTDVSYETIGGTGTSHTQVQPLSMTKMVSSSSLASMSSHLTTISRIANAHSLSPELVKAIVKVESNFNHKAVSPKGAKGLMQLMPATAKRFGVEDIFDPEENITGGVKFLKYLFDEFGEENLDLVLAGYNAGEEAVRKHGNKIPPYAETQNYVKQVKALYLVHSPYSGTKTKTIYKYVDKNGVLTFTNVPRVN</sequence>
<dbReference type="InterPro" id="IPR008258">
    <property type="entry name" value="Transglycosylase_SLT_dom_1"/>
</dbReference>
<evidence type="ECO:0000313" key="3">
    <source>
        <dbReference type="EMBL" id="GAK59042.1"/>
    </source>
</evidence>
<organism evidence="3">
    <name type="scientific">Vecturithrix granuli</name>
    <dbReference type="NCBI Taxonomy" id="1499967"/>
    <lineage>
        <taxon>Bacteria</taxon>
        <taxon>Candidatus Moduliflexota</taxon>
        <taxon>Candidatus Vecturitrichia</taxon>
        <taxon>Candidatus Vecturitrichales</taxon>
        <taxon>Candidatus Vecturitrichaceae</taxon>
        <taxon>Candidatus Vecturithrix</taxon>
    </lineage>
</organism>
<dbReference type="PANTHER" id="PTHR37423:SF2">
    <property type="entry name" value="MEMBRANE-BOUND LYTIC MUREIN TRANSGLYCOSYLASE C"/>
    <property type="match status" value="1"/>
</dbReference>
<gene>
    <name evidence="3" type="ORF">U27_06018</name>
</gene>
<reference evidence="3" key="1">
    <citation type="journal article" date="2015" name="PeerJ">
        <title>First genomic representation of candidate bacterial phylum KSB3 points to enhanced environmental sensing as a trigger of wastewater bulking.</title>
        <authorList>
            <person name="Sekiguchi Y."/>
            <person name="Ohashi A."/>
            <person name="Parks D.H."/>
            <person name="Yamauchi T."/>
            <person name="Tyson G.W."/>
            <person name="Hugenholtz P."/>
        </authorList>
    </citation>
    <scope>NUCLEOTIDE SEQUENCE [LARGE SCALE GENOMIC DNA]</scope>
</reference>
<dbReference type="AlphaFoldDB" id="A0A081C387"/>
<protein>
    <submittedName>
        <fullName evidence="3">Peptidoglycan N-acetylmuramoylhydrolase</fullName>
    </submittedName>
</protein>
<dbReference type="HOGENOM" id="CLU_065765_1_1_0"/>
<dbReference type="InterPro" id="IPR025392">
    <property type="entry name" value="DUF4124"/>
</dbReference>
<proteinExistence type="predicted"/>
<dbReference type="EMBL" id="DF820469">
    <property type="protein sequence ID" value="GAK59042.1"/>
    <property type="molecule type" value="Genomic_DNA"/>
</dbReference>
<evidence type="ECO:0000259" key="1">
    <source>
        <dbReference type="Pfam" id="PF01464"/>
    </source>
</evidence>
<dbReference type="PANTHER" id="PTHR37423">
    <property type="entry name" value="SOLUBLE LYTIC MUREIN TRANSGLYCOSYLASE-RELATED"/>
    <property type="match status" value="1"/>
</dbReference>
<dbReference type="GO" id="GO:0016787">
    <property type="term" value="F:hydrolase activity"/>
    <property type="evidence" value="ECO:0007669"/>
    <property type="project" value="UniProtKB-KW"/>
</dbReference>
<dbReference type="Gene3D" id="1.10.530.10">
    <property type="match status" value="1"/>
</dbReference>
<evidence type="ECO:0000313" key="4">
    <source>
        <dbReference type="Proteomes" id="UP000030661"/>
    </source>
</evidence>
<feature type="domain" description="Transglycosylase SLT" evidence="1">
    <location>
        <begin position="94"/>
        <end position="191"/>
    </location>
</feature>
<dbReference type="Pfam" id="PF13511">
    <property type="entry name" value="DUF4124"/>
    <property type="match status" value="1"/>
</dbReference>
<feature type="domain" description="DUF4124" evidence="2">
    <location>
        <begin position="28"/>
        <end position="63"/>
    </location>
</feature>